<keyword evidence="4" id="KW-0804">Transcription</keyword>
<keyword evidence="2" id="KW-0805">Transcription regulation</keyword>
<dbReference type="AlphaFoldDB" id="A0AB34FVT3"/>
<dbReference type="SMART" id="SM00906">
    <property type="entry name" value="Fungal_trans"/>
    <property type="match status" value="1"/>
</dbReference>
<reference evidence="8" key="1">
    <citation type="submission" date="2023-01" db="EMBL/GenBank/DDBJ databases">
        <title>The growth and conidiation of Purpureocillium lavendulum are regulated by nitrogen source and histone H3K14 acetylation.</title>
        <authorList>
            <person name="Tang P."/>
            <person name="Han J."/>
            <person name="Zhang C."/>
            <person name="Tang P."/>
            <person name="Qi F."/>
            <person name="Zhang K."/>
            <person name="Liang L."/>
        </authorList>
    </citation>
    <scope>NUCLEOTIDE SEQUENCE</scope>
    <source>
        <strain evidence="8">YMF1.00683</strain>
    </source>
</reference>
<dbReference type="InterPro" id="IPR007219">
    <property type="entry name" value="XnlR_reg_dom"/>
</dbReference>
<sequence>MSGEDTDINNGGGGHQKSPSPTVRKVNQHLAVSGLGDFMTQSSILVDFLSQDFSRESISDCQVTFNDNYSNIARVLGDEFGRGFSEGVYHHRDAPFVKTSQGGLPRTLTPAERCVLELQSAFVLPSQSLSDSFVTAFFDRVYPALPSVNRSDFMRRYYTMGSENTGLSLLLLHSILLAGSTTYRHPDLALPASEVSRRLFVRAHALMENRFEQDRLILVQSHLLFSTFATDSCDDTVQNMWLSIGAAARIAQGMGMHRSLGNAIAGVAMRRSWKRIWWTLVIHDTLCSFEWGRPRAIDFELEETGALPNAEATQFLKSVCNLCFIIGGWLNLLRPGNRRRKRQGKDEIQTWHQGLPAILQPPLQLTGFSLWSATLHITYCATMLRFAALLHDGIETVHAMAAQITKTCEDLNSQGLLYSLWNFGIHELDLAMGQHARQVNGKNEEAACSAFQKLQTGLPLIRLLSERSSVAAQGAAFYEKLVQQTMSKNGTAIDAQHEDDAATLQGGQPHEMGEEKPGDTQLPAHVPDWLYDLDLLPFSDWAPRTNHPWGWDIVE</sequence>
<keyword evidence="3" id="KW-0238">DNA-binding</keyword>
<evidence type="ECO:0000256" key="1">
    <source>
        <dbReference type="ARBA" id="ARBA00022833"/>
    </source>
</evidence>
<dbReference type="GO" id="GO:0006351">
    <property type="term" value="P:DNA-templated transcription"/>
    <property type="evidence" value="ECO:0007669"/>
    <property type="project" value="InterPro"/>
</dbReference>
<feature type="domain" description="Xylanolytic transcriptional activator regulatory" evidence="7">
    <location>
        <begin position="240"/>
        <end position="314"/>
    </location>
</feature>
<evidence type="ECO:0000313" key="9">
    <source>
        <dbReference type="Proteomes" id="UP001163105"/>
    </source>
</evidence>
<dbReference type="CDD" id="cd12148">
    <property type="entry name" value="fungal_TF_MHR"/>
    <property type="match status" value="1"/>
</dbReference>
<dbReference type="EMBL" id="JAQHRD010000003">
    <property type="protein sequence ID" value="KAJ6443234.1"/>
    <property type="molecule type" value="Genomic_DNA"/>
</dbReference>
<keyword evidence="1" id="KW-0862">Zinc</keyword>
<keyword evidence="5" id="KW-0539">Nucleus</keyword>
<proteinExistence type="predicted"/>
<evidence type="ECO:0000259" key="7">
    <source>
        <dbReference type="SMART" id="SM00906"/>
    </source>
</evidence>
<evidence type="ECO:0000256" key="5">
    <source>
        <dbReference type="ARBA" id="ARBA00023242"/>
    </source>
</evidence>
<evidence type="ECO:0000313" key="8">
    <source>
        <dbReference type="EMBL" id="KAJ6443234.1"/>
    </source>
</evidence>
<protein>
    <submittedName>
        <fullName evidence="8">Mucoidy inhibitor A</fullName>
    </submittedName>
</protein>
<organism evidence="8 9">
    <name type="scientific">Purpureocillium lavendulum</name>
    <dbReference type="NCBI Taxonomy" id="1247861"/>
    <lineage>
        <taxon>Eukaryota</taxon>
        <taxon>Fungi</taxon>
        <taxon>Dikarya</taxon>
        <taxon>Ascomycota</taxon>
        <taxon>Pezizomycotina</taxon>
        <taxon>Sordariomycetes</taxon>
        <taxon>Hypocreomycetidae</taxon>
        <taxon>Hypocreales</taxon>
        <taxon>Ophiocordycipitaceae</taxon>
        <taxon>Purpureocillium</taxon>
    </lineage>
</organism>
<evidence type="ECO:0000256" key="2">
    <source>
        <dbReference type="ARBA" id="ARBA00023015"/>
    </source>
</evidence>
<dbReference type="InterPro" id="IPR052073">
    <property type="entry name" value="Amide_Lactam_Regulators"/>
</dbReference>
<dbReference type="Pfam" id="PF04082">
    <property type="entry name" value="Fungal_trans"/>
    <property type="match status" value="1"/>
</dbReference>
<keyword evidence="9" id="KW-1185">Reference proteome</keyword>
<dbReference type="PANTHER" id="PTHR47171:SF3">
    <property type="entry name" value="FARA-RELATED"/>
    <property type="match status" value="1"/>
</dbReference>
<evidence type="ECO:0000256" key="3">
    <source>
        <dbReference type="ARBA" id="ARBA00023125"/>
    </source>
</evidence>
<dbReference type="GO" id="GO:0003677">
    <property type="term" value="F:DNA binding"/>
    <property type="evidence" value="ECO:0007669"/>
    <property type="project" value="UniProtKB-KW"/>
</dbReference>
<gene>
    <name evidence="8" type="ORF">O9K51_04413</name>
</gene>
<evidence type="ECO:0000256" key="6">
    <source>
        <dbReference type="SAM" id="MobiDB-lite"/>
    </source>
</evidence>
<comment type="caution">
    <text evidence="8">The sequence shown here is derived from an EMBL/GenBank/DDBJ whole genome shotgun (WGS) entry which is preliminary data.</text>
</comment>
<dbReference type="GO" id="GO:0008270">
    <property type="term" value="F:zinc ion binding"/>
    <property type="evidence" value="ECO:0007669"/>
    <property type="project" value="InterPro"/>
</dbReference>
<name>A0AB34FVT3_9HYPO</name>
<accession>A0AB34FVT3</accession>
<feature type="region of interest" description="Disordered" evidence="6">
    <location>
        <begin position="1"/>
        <end position="23"/>
    </location>
</feature>
<evidence type="ECO:0000256" key="4">
    <source>
        <dbReference type="ARBA" id="ARBA00023163"/>
    </source>
</evidence>
<dbReference type="Proteomes" id="UP001163105">
    <property type="component" value="Unassembled WGS sequence"/>
</dbReference>
<dbReference type="PANTHER" id="PTHR47171">
    <property type="entry name" value="FARA-RELATED"/>
    <property type="match status" value="1"/>
</dbReference>